<evidence type="ECO:0000256" key="1">
    <source>
        <dbReference type="ARBA" id="ARBA00000085"/>
    </source>
</evidence>
<dbReference type="InterPro" id="IPR005467">
    <property type="entry name" value="His_kinase_dom"/>
</dbReference>
<keyword evidence="6 13" id="KW-0812">Transmembrane</keyword>
<dbReference type="SMART" id="SM00387">
    <property type="entry name" value="HATPase_c"/>
    <property type="match status" value="1"/>
</dbReference>
<dbReference type="GO" id="GO:0016036">
    <property type="term" value="P:cellular response to phosphate starvation"/>
    <property type="evidence" value="ECO:0007669"/>
    <property type="project" value="TreeGrafter"/>
</dbReference>
<dbReference type="PANTHER" id="PTHR45453">
    <property type="entry name" value="PHOSPHATE REGULON SENSOR PROTEIN PHOR"/>
    <property type="match status" value="1"/>
</dbReference>
<dbReference type="AlphaFoldDB" id="A0A3S1DKJ0"/>
<evidence type="ECO:0000256" key="5">
    <source>
        <dbReference type="ARBA" id="ARBA00022679"/>
    </source>
</evidence>
<dbReference type="Gene3D" id="3.30.565.10">
    <property type="entry name" value="Histidine kinase-like ATPase, C-terminal domain"/>
    <property type="match status" value="1"/>
</dbReference>
<keyword evidence="5" id="KW-0808">Transferase</keyword>
<keyword evidence="12 13" id="KW-0472">Membrane</keyword>
<evidence type="ECO:0000259" key="14">
    <source>
        <dbReference type="PROSITE" id="PS50109"/>
    </source>
</evidence>
<keyword evidence="16" id="KW-1185">Reference proteome</keyword>
<dbReference type="GO" id="GO:0000155">
    <property type="term" value="F:phosphorelay sensor kinase activity"/>
    <property type="evidence" value="ECO:0007669"/>
    <property type="project" value="TreeGrafter"/>
</dbReference>
<gene>
    <name evidence="15" type="ORF">EJP82_20065</name>
</gene>
<evidence type="ECO:0000256" key="13">
    <source>
        <dbReference type="SAM" id="Phobius"/>
    </source>
</evidence>
<dbReference type="SUPFAM" id="SSF55874">
    <property type="entry name" value="ATPase domain of HSP90 chaperone/DNA topoisomerase II/histidine kinase"/>
    <property type="match status" value="1"/>
</dbReference>
<dbReference type="InterPro" id="IPR050351">
    <property type="entry name" value="BphY/WalK/GraS-like"/>
</dbReference>
<feature type="transmembrane region" description="Helical" evidence="13">
    <location>
        <begin position="36"/>
        <end position="54"/>
    </location>
</feature>
<keyword evidence="8 15" id="KW-0418">Kinase</keyword>
<sequence>MRLFLKEHQGYILLYYFSVILSVFYCVLVIDFPFQSIMYIFIFNTFILLVFLVWKYAKTKEVYALLYRDFHALEEISLDKGSSFWSHQISMLLKQQHRLYELKLQQSNQKHQEHLTFINQWVHQMKTPLSVIQLQLEAQAGTIYVSGIQEELYKIEKGLKMALSLARLDAFEKDFVIEKTRLQPLIIDCINQEKKQFITSGILPRATIDETIEVYTDVKWLKFIIEQLITNGIKYSKGKGKYVSISAYRRENEVVLEVTDEGIGIHPKDIRRVFDLFFTGANGRVRGESTGMGLYIAKKVCENLHHNIQIQSEVNRGTKVIVRFGNLTSM</sequence>
<reference evidence="15 16" key="1">
    <citation type="submission" date="2018-12" db="EMBL/GenBank/DDBJ databases">
        <authorList>
            <person name="Sun L."/>
            <person name="Chen Z."/>
        </authorList>
    </citation>
    <scope>NUCLEOTIDE SEQUENCE [LARGE SCALE GENOMIC DNA]</scope>
    <source>
        <strain evidence="15 16">DSM 15890</strain>
    </source>
</reference>
<keyword evidence="10 13" id="KW-1133">Transmembrane helix</keyword>
<dbReference type="PRINTS" id="PR00344">
    <property type="entry name" value="BCTRLSENSOR"/>
</dbReference>
<protein>
    <recommendedName>
        <fullName evidence="3">histidine kinase</fullName>
        <ecNumber evidence="3">2.7.13.3</ecNumber>
    </recommendedName>
</protein>
<dbReference type="OrthoDB" id="9780487at2"/>
<accession>A0A3S1DKJ0</accession>
<dbReference type="RefSeq" id="WP_127193845.1">
    <property type="nucleotide sequence ID" value="NZ_RZNY01000019.1"/>
</dbReference>
<dbReference type="InterPro" id="IPR004358">
    <property type="entry name" value="Sig_transdc_His_kin-like_C"/>
</dbReference>
<evidence type="ECO:0000256" key="3">
    <source>
        <dbReference type="ARBA" id="ARBA00012438"/>
    </source>
</evidence>
<evidence type="ECO:0000256" key="8">
    <source>
        <dbReference type="ARBA" id="ARBA00022777"/>
    </source>
</evidence>
<organism evidence="15 16">
    <name type="scientific">Paenibacillus anaericanus</name>
    <dbReference type="NCBI Taxonomy" id="170367"/>
    <lineage>
        <taxon>Bacteria</taxon>
        <taxon>Bacillati</taxon>
        <taxon>Bacillota</taxon>
        <taxon>Bacilli</taxon>
        <taxon>Bacillales</taxon>
        <taxon>Paenibacillaceae</taxon>
        <taxon>Paenibacillus</taxon>
    </lineage>
</organism>
<evidence type="ECO:0000256" key="7">
    <source>
        <dbReference type="ARBA" id="ARBA00022741"/>
    </source>
</evidence>
<evidence type="ECO:0000313" key="16">
    <source>
        <dbReference type="Proteomes" id="UP000279446"/>
    </source>
</evidence>
<keyword evidence="11" id="KW-0902">Two-component regulatory system</keyword>
<dbReference type="Pfam" id="PF02518">
    <property type="entry name" value="HATPase_c"/>
    <property type="match status" value="1"/>
</dbReference>
<evidence type="ECO:0000256" key="6">
    <source>
        <dbReference type="ARBA" id="ARBA00022692"/>
    </source>
</evidence>
<keyword evidence="4" id="KW-1003">Cell membrane</keyword>
<dbReference type="FunFam" id="3.30.565.10:FF:000057">
    <property type="entry name" value="Sensor histidine kinase"/>
    <property type="match status" value="1"/>
</dbReference>
<keyword evidence="9" id="KW-0067">ATP-binding</keyword>
<dbReference type="InterPro" id="IPR003594">
    <property type="entry name" value="HATPase_dom"/>
</dbReference>
<dbReference type="Proteomes" id="UP000279446">
    <property type="component" value="Unassembled WGS sequence"/>
</dbReference>
<dbReference type="GO" id="GO:0005524">
    <property type="term" value="F:ATP binding"/>
    <property type="evidence" value="ECO:0007669"/>
    <property type="project" value="UniProtKB-KW"/>
</dbReference>
<dbReference type="GO" id="GO:0004721">
    <property type="term" value="F:phosphoprotein phosphatase activity"/>
    <property type="evidence" value="ECO:0007669"/>
    <property type="project" value="TreeGrafter"/>
</dbReference>
<evidence type="ECO:0000256" key="2">
    <source>
        <dbReference type="ARBA" id="ARBA00004651"/>
    </source>
</evidence>
<feature type="transmembrane region" description="Helical" evidence="13">
    <location>
        <begin position="12"/>
        <end position="30"/>
    </location>
</feature>
<dbReference type="PANTHER" id="PTHR45453:SF2">
    <property type="entry name" value="HISTIDINE KINASE"/>
    <property type="match status" value="1"/>
</dbReference>
<comment type="caution">
    <text evidence="15">The sequence shown here is derived from an EMBL/GenBank/DDBJ whole genome shotgun (WGS) entry which is preliminary data.</text>
</comment>
<dbReference type="GO" id="GO:0005886">
    <property type="term" value="C:plasma membrane"/>
    <property type="evidence" value="ECO:0007669"/>
    <property type="project" value="UniProtKB-SubCell"/>
</dbReference>
<dbReference type="PROSITE" id="PS50109">
    <property type="entry name" value="HIS_KIN"/>
    <property type="match status" value="1"/>
</dbReference>
<dbReference type="EMBL" id="RZNY01000019">
    <property type="protein sequence ID" value="RUT43416.1"/>
    <property type="molecule type" value="Genomic_DNA"/>
</dbReference>
<evidence type="ECO:0000256" key="4">
    <source>
        <dbReference type="ARBA" id="ARBA00022475"/>
    </source>
</evidence>
<dbReference type="EC" id="2.7.13.3" evidence="3"/>
<comment type="catalytic activity">
    <reaction evidence="1">
        <text>ATP + protein L-histidine = ADP + protein N-phospho-L-histidine.</text>
        <dbReference type="EC" id="2.7.13.3"/>
    </reaction>
</comment>
<evidence type="ECO:0000256" key="10">
    <source>
        <dbReference type="ARBA" id="ARBA00022989"/>
    </source>
</evidence>
<proteinExistence type="predicted"/>
<evidence type="ECO:0000256" key="11">
    <source>
        <dbReference type="ARBA" id="ARBA00023012"/>
    </source>
</evidence>
<feature type="domain" description="Histidine kinase" evidence="14">
    <location>
        <begin position="120"/>
        <end position="328"/>
    </location>
</feature>
<dbReference type="InterPro" id="IPR036890">
    <property type="entry name" value="HATPase_C_sf"/>
</dbReference>
<evidence type="ECO:0000256" key="12">
    <source>
        <dbReference type="ARBA" id="ARBA00023136"/>
    </source>
</evidence>
<name>A0A3S1DKJ0_9BACL</name>
<comment type="subcellular location">
    <subcellularLocation>
        <location evidence="2">Cell membrane</location>
        <topology evidence="2">Multi-pass membrane protein</topology>
    </subcellularLocation>
</comment>
<keyword evidence="7" id="KW-0547">Nucleotide-binding</keyword>
<evidence type="ECO:0000313" key="15">
    <source>
        <dbReference type="EMBL" id="RUT43416.1"/>
    </source>
</evidence>
<evidence type="ECO:0000256" key="9">
    <source>
        <dbReference type="ARBA" id="ARBA00022840"/>
    </source>
</evidence>